<name>A0A2A8CWK4_9BACT</name>
<evidence type="ECO:0000313" key="2">
    <source>
        <dbReference type="EMBL" id="PEN12977.1"/>
    </source>
</evidence>
<dbReference type="EMBL" id="PDEQ01000006">
    <property type="protein sequence ID" value="PEN12977.1"/>
    <property type="molecule type" value="Genomic_DNA"/>
</dbReference>
<dbReference type="InterPro" id="IPR000073">
    <property type="entry name" value="AB_hydrolase_1"/>
</dbReference>
<dbReference type="Pfam" id="PF00561">
    <property type="entry name" value="Abhydrolase_1"/>
    <property type="match status" value="1"/>
</dbReference>
<dbReference type="Gene3D" id="3.40.50.1820">
    <property type="entry name" value="alpha/beta hydrolase"/>
    <property type="match status" value="1"/>
</dbReference>
<evidence type="ECO:0000259" key="1">
    <source>
        <dbReference type="Pfam" id="PF00561"/>
    </source>
</evidence>
<reference evidence="2 3" key="1">
    <citation type="submission" date="2017-10" db="EMBL/GenBank/DDBJ databases">
        <title>Draft genome of Longibacter Salinarum.</title>
        <authorList>
            <person name="Goh K.M."/>
            <person name="Shamsir M.S."/>
            <person name="Lim S.W."/>
        </authorList>
    </citation>
    <scope>NUCLEOTIDE SEQUENCE [LARGE SCALE GENOMIC DNA]</scope>
    <source>
        <strain evidence="2 3">KCTC 52045</strain>
    </source>
</reference>
<dbReference type="PANTHER" id="PTHR43798">
    <property type="entry name" value="MONOACYLGLYCEROL LIPASE"/>
    <property type="match status" value="1"/>
</dbReference>
<dbReference type="OrthoDB" id="9799612at2"/>
<keyword evidence="3" id="KW-1185">Reference proteome</keyword>
<protein>
    <submittedName>
        <fullName evidence="2">Haloalkane dehalogenase</fullName>
    </submittedName>
</protein>
<dbReference type="PRINTS" id="PR00111">
    <property type="entry name" value="ABHYDROLASE"/>
</dbReference>
<dbReference type="InterPro" id="IPR050266">
    <property type="entry name" value="AB_hydrolase_sf"/>
</dbReference>
<proteinExistence type="predicted"/>
<sequence>MNSAFPYPTSYFQTEAGRMAYTDIGHGPPIVCLHGNPTWAFMYRHLLRDLSNTHRCIAPDYLGFGRSDKPTGASYRPPAQAARIEAFLQHLELEPLTMVVHDWGGPIGLSYALRHPERIARLVITNSWLWPHDKDPWVGSFSRFVGGPIGRVLIRRFNVFAELGLRLGTTRPLSKDVLRAYTSPLDTPERRMPSWEFPRALLAETDWLRSLWTNRSRLRDIDAIIVWGRRDPAFGSTRYLERWTRLLPHARVHETDASHYVAEDLGPRLSDMVLHEER</sequence>
<dbReference type="GO" id="GO:0016020">
    <property type="term" value="C:membrane"/>
    <property type="evidence" value="ECO:0007669"/>
    <property type="project" value="TreeGrafter"/>
</dbReference>
<feature type="domain" description="AB hydrolase-1" evidence="1">
    <location>
        <begin position="28"/>
        <end position="262"/>
    </location>
</feature>
<dbReference type="PANTHER" id="PTHR43798:SF24">
    <property type="entry name" value="CIS-3-ALKYL-4-ALKYLOXETAN-2-ONE DECARBOXYLASE"/>
    <property type="match status" value="1"/>
</dbReference>
<dbReference type="AlphaFoldDB" id="A0A2A8CWK4"/>
<gene>
    <name evidence="2" type="ORF">CRI94_12315</name>
</gene>
<organism evidence="2 3">
    <name type="scientific">Longibacter salinarum</name>
    <dbReference type="NCBI Taxonomy" id="1850348"/>
    <lineage>
        <taxon>Bacteria</taxon>
        <taxon>Pseudomonadati</taxon>
        <taxon>Rhodothermota</taxon>
        <taxon>Rhodothermia</taxon>
        <taxon>Rhodothermales</taxon>
        <taxon>Salisaetaceae</taxon>
        <taxon>Longibacter</taxon>
    </lineage>
</organism>
<evidence type="ECO:0000313" key="3">
    <source>
        <dbReference type="Proteomes" id="UP000220102"/>
    </source>
</evidence>
<comment type="caution">
    <text evidence="2">The sequence shown here is derived from an EMBL/GenBank/DDBJ whole genome shotgun (WGS) entry which is preliminary data.</text>
</comment>
<dbReference type="Proteomes" id="UP000220102">
    <property type="component" value="Unassembled WGS sequence"/>
</dbReference>
<dbReference type="SUPFAM" id="SSF53474">
    <property type="entry name" value="alpha/beta-Hydrolases"/>
    <property type="match status" value="1"/>
</dbReference>
<dbReference type="InterPro" id="IPR029058">
    <property type="entry name" value="AB_hydrolase_fold"/>
</dbReference>
<accession>A0A2A8CWK4</accession>